<feature type="transmembrane region" description="Helical" evidence="5">
    <location>
        <begin position="294"/>
        <end position="316"/>
    </location>
</feature>
<gene>
    <name evidence="9" type="ORF">SAMN05720469_1538</name>
</gene>
<evidence type="ECO:0000256" key="2">
    <source>
        <dbReference type="ARBA" id="ARBA00022692"/>
    </source>
</evidence>
<evidence type="ECO:0000313" key="10">
    <source>
        <dbReference type="Proteomes" id="UP000184275"/>
    </source>
</evidence>
<evidence type="ECO:0000313" key="9">
    <source>
        <dbReference type="EMBL" id="SHL25513.1"/>
    </source>
</evidence>
<feature type="domain" description="DZANK-type" evidence="8">
    <location>
        <begin position="73"/>
        <end position="116"/>
    </location>
</feature>
<keyword evidence="2 5" id="KW-0812">Transmembrane</keyword>
<keyword evidence="3 5" id="KW-1133">Transmembrane helix</keyword>
<accession>A0A1M6Z539</accession>
<dbReference type="GO" id="GO:0016020">
    <property type="term" value="C:membrane"/>
    <property type="evidence" value="ECO:0007669"/>
    <property type="project" value="UniProtKB-SubCell"/>
</dbReference>
<dbReference type="AlphaFoldDB" id="A0A1M6Z539"/>
<dbReference type="InterPro" id="IPR007829">
    <property type="entry name" value="TM2"/>
</dbReference>
<dbReference type="Pfam" id="PF04024">
    <property type="entry name" value="PspC"/>
    <property type="match status" value="1"/>
</dbReference>
<dbReference type="Proteomes" id="UP000184275">
    <property type="component" value="Unassembled WGS sequence"/>
</dbReference>
<reference evidence="10" key="1">
    <citation type="submission" date="2016-11" db="EMBL/GenBank/DDBJ databases">
        <authorList>
            <person name="Varghese N."/>
            <person name="Submissions S."/>
        </authorList>
    </citation>
    <scope>NUCLEOTIDE SEQUENCE [LARGE SCALE GENOMIC DNA]</scope>
    <source>
        <strain evidence="10">UWOS</strain>
    </source>
</reference>
<feature type="domain" description="DZANK-type" evidence="8">
    <location>
        <begin position="6"/>
        <end position="64"/>
    </location>
</feature>
<proteinExistence type="predicted"/>
<feature type="transmembrane region" description="Helical" evidence="5">
    <location>
        <begin position="268"/>
        <end position="288"/>
    </location>
</feature>
<evidence type="ECO:0000259" key="8">
    <source>
        <dbReference type="Pfam" id="PF12773"/>
    </source>
</evidence>
<sequence>MAICFCSNCGNKVTSGFIFCDKCGAKLDNETPDKNLTSAGSFELNCPYCSTLIDSDAKFCMECGKPLTQIRKCTKCGNFLAHTSLFCGHCGEPVPKSCPKCGHVFQKEEKFCPKCGCSANATKPGSFKNPFDENPQPQNTFSTTETTSSSTPLCRVQEGKILAGVCSGLQAKFNLNVWIFRLLFIFTGIGLPIYIVLAIVLKYDDPQMDPNQDFADTSKNIADASSNDPWTRAGKDKTITIILSIFLGALGVDRFYLGYTQKGILKLLFPFLIILVGIIFLILSQFLSYRGIEVVGIIAMILAAILGIVTVIFYIADIVRLLTGKLLPKAAVQIEYAQVSPENGNSNVPSDFLL</sequence>
<evidence type="ECO:0000259" key="7">
    <source>
        <dbReference type="Pfam" id="PF05154"/>
    </source>
</evidence>
<evidence type="ECO:0000256" key="5">
    <source>
        <dbReference type="SAM" id="Phobius"/>
    </source>
</evidence>
<protein>
    <submittedName>
        <fullName evidence="9">Phage shock protein C (PspC) family protein</fullName>
    </submittedName>
</protein>
<dbReference type="RefSeq" id="WP_073306247.1">
    <property type="nucleotide sequence ID" value="NZ_FRAW01000053.1"/>
</dbReference>
<comment type="subcellular location">
    <subcellularLocation>
        <location evidence="1">Membrane</location>
        <topology evidence="1">Multi-pass membrane protein</topology>
    </subcellularLocation>
</comment>
<evidence type="ECO:0000256" key="4">
    <source>
        <dbReference type="ARBA" id="ARBA00023136"/>
    </source>
</evidence>
<dbReference type="InterPro" id="IPR007168">
    <property type="entry name" value="Phageshock_PspC_N"/>
</dbReference>
<keyword evidence="10" id="KW-1185">Reference proteome</keyword>
<feature type="domain" description="TM2" evidence="7">
    <location>
        <begin position="234"/>
        <end position="282"/>
    </location>
</feature>
<feature type="transmembrane region" description="Helical" evidence="5">
    <location>
        <begin position="238"/>
        <end position="256"/>
    </location>
</feature>
<organism evidence="9 10">
    <name type="scientific">Fibrobacter intestinalis</name>
    <dbReference type="NCBI Taxonomy" id="28122"/>
    <lineage>
        <taxon>Bacteria</taxon>
        <taxon>Pseudomonadati</taxon>
        <taxon>Fibrobacterota</taxon>
        <taxon>Fibrobacteria</taxon>
        <taxon>Fibrobacterales</taxon>
        <taxon>Fibrobacteraceae</taxon>
        <taxon>Fibrobacter</taxon>
    </lineage>
</organism>
<feature type="domain" description="Phage shock protein PspC N-terminal" evidence="6">
    <location>
        <begin position="152"/>
        <end position="202"/>
    </location>
</feature>
<feature type="transmembrane region" description="Helical" evidence="5">
    <location>
        <begin position="178"/>
        <end position="201"/>
    </location>
</feature>
<dbReference type="InterPro" id="IPR025874">
    <property type="entry name" value="DZR"/>
</dbReference>
<dbReference type="EMBL" id="FRAW01000053">
    <property type="protein sequence ID" value="SHL25513.1"/>
    <property type="molecule type" value="Genomic_DNA"/>
</dbReference>
<keyword evidence="4 5" id="KW-0472">Membrane</keyword>
<dbReference type="Pfam" id="PF12773">
    <property type="entry name" value="DZR"/>
    <property type="match status" value="2"/>
</dbReference>
<evidence type="ECO:0000259" key="6">
    <source>
        <dbReference type="Pfam" id="PF04024"/>
    </source>
</evidence>
<name>A0A1M6Z539_9BACT</name>
<evidence type="ECO:0000256" key="1">
    <source>
        <dbReference type="ARBA" id="ARBA00004141"/>
    </source>
</evidence>
<evidence type="ECO:0000256" key="3">
    <source>
        <dbReference type="ARBA" id="ARBA00022989"/>
    </source>
</evidence>
<dbReference type="Pfam" id="PF05154">
    <property type="entry name" value="TM2"/>
    <property type="match status" value="1"/>
</dbReference>